<evidence type="ECO:0000256" key="2">
    <source>
        <dbReference type="SAM" id="Phobius"/>
    </source>
</evidence>
<keyword evidence="4" id="KW-1185">Reference proteome</keyword>
<reference evidence="3 4" key="1">
    <citation type="journal article" date="2011" name="Stand. Genomic Sci.">
        <title>Non-contiguous finished genome sequence and contextual data of the filamentous soil bacterium Ktedonobacter racemifer type strain (SOSP1-21).</title>
        <authorList>
            <person name="Chang Y.J."/>
            <person name="Land M."/>
            <person name="Hauser L."/>
            <person name="Chertkov O."/>
            <person name="Del Rio T.G."/>
            <person name="Nolan M."/>
            <person name="Copeland A."/>
            <person name="Tice H."/>
            <person name="Cheng J.F."/>
            <person name="Lucas S."/>
            <person name="Han C."/>
            <person name="Goodwin L."/>
            <person name="Pitluck S."/>
            <person name="Ivanova N."/>
            <person name="Ovchinikova G."/>
            <person name="Pati A."/>
            <person name="Chen A."/>
            <person name="Palaniappan K."/>
            <person name="Mavromatis K."/>
            <person name="Liolios K."/>
            <person name="Brettin T."/>
            <person name="Fiebig A."/>
            <person name="Rohde M."/>
            <person name="Abt B."/>
            <person name="Goker M."/>
            <person name="Detter J.C."/>
            <person name="Woyke T."/>
            <person name="Bristow J."/>
            <person name="Eisen J.A."/>
            <person name="Markowitz V."/>
            <person name="Hugenholtz P."/>
            <person name="Kyrpides N.C."/>
            <person name="Klenk H.P."/>
            <person name="Lapidus A."/>
        </authorList>
    </citation>
    <scope>NUCLEOTIDE SEQUENCE [LARGE SCALE GENOMIC DNA]</scope>
    <source>
        <strain evidence="4">DSM 44963</strain>
    </source>
</reference>
<dbReference type="STRING" id="485913.Krac_4051"/>
<feature type="compositionally biased region" description="Basic and acidic residues" evidence="1">
    <location>
        <begin position="1"/>
        <end position="12"/>
    </location>
</feature>
<organism evidence="3 4">
    <name type="scientific">Ktedonobacter racemifer DSM 44963</name>
    <dbReference type="NCBI Taxonomy" id="485913"/>
    <lineage>
        <taxon>Bacteria</taxon>
        <taxon>Bacillati</taxon>
        <taxon>Chloroflexota</taxon>
        <taxon>Ktedonobacteria</taxon>
        <taxon>Ktedonobacterales</taxon>
        <taxon>Ktedonobacteraceae</taxon>
        <taxon>Ktedonobacter</taxon>
    </lineage>
</organism>
<feature type="region of interest" description="Disordered" evidence="1">
    <location>
        <begin position="1"/>
        <end position="27"/>
    </location>
</feature>
<evidence type="ECO:0000256" key="1">
    <source>
        <dbReference type="SAM" id="MobiDB-lite"/>
    </source>
</evidence>
<evidence type="ECO:0000313" key="3">
    <source>
        <dbReference type="EMBL" id="EFH83120.1"/>
    </source>
</evidence>
<keyword evidence="2" id="KW-0812">Transmembrane</keyword>
<evidence type="ECO:0000313" key="4">
    <source>
        <dbReference type="Proteomes" id="UP000004508"/>
    </source>
</evidence>
<protein>
    <submittedName>
        <fullName evidence="3">Uncharacterized protein</fullName>
    </submittedName>
</protein>
<feature type="transmembrane region" description="Helical" evidence="2">
    <location>
        <begin position="100"/>
        <end position="122"/>
    </location>
</feature>
<keyword evidence="2" id="KW-0472">Membrane</keyword>
<dbReference type="InParanoid" id="D6TXS3"/>
<sequence>MTHKDTLWHDNPDDLNSSAGTFKGDVEVPDPDDEKMYMLLEMFYSTSHEEDAGSLQRAWERIAREGSHAFPSQRRARRIQSAPLASRRLARPVRRIHSSLRILAACLVACVLVGSMLGMIALHSTKSSGPASQRPSPSVTPVRVLGNTLGPLSLGMSQDEVRVIMEKTSKVSSGKDIDRQSIMLQADKMNCEVAFRFLSPQKAVQLLAWGSFQGATQQGFRLGMTMQEFTQHYSSFHLVSHERTSLPFPLLIKQGISLKQDISSIISITDGKHITLWVVFDQQQRALQMVLQSGSQAG</sequence>
<accession>D6TXS3</accession>
<name>D6TXS3_KTERA</name>
<proteinExistence type="predicted"/>
<keyword evidence="2" id="KW-1133">Transmembrane helix</keyword>
<dbReference type="Proteomes" id="UP000004508">
    <property type="component" value="Unassembled WGS sequence"/>
</dbReference>
<dbReference type="RefSeq" id="WP_007913587.1">
    <property type="nucleotide sequence ID" value="NZ_ADVG01000003.1"/>
</dbReference>
<dbReference type="EMBL" id="ADVG01000003">
    <property type="protein sequence ID" value="EFH83120.1"/>
    <property type="molecule type" value="Genomic_DNA"/>
</dbReference>
<comment type="caution">
    <text evidence="3">The sequence shown here is derived from an EMBL/GenBank/DDBJ whole genome shotgun (WGS) entry which is preliminary data.</text>
</comment>
<gene>
    <name evidence="3" type="ORF">Krac_4051</name>
</gene>
<dbReference type="AlphaFoldDB" id="D6TXS3"/>